<dbReference type="SUPFAM" id="SSF52980">
    <property type="entry name" value="Restriction endonuclease-like"/>
    <property type="match status" value="1"/>
</dbReference>
<dbReference type="Gene3D" id="3.90.320.10">
    <property type="match status" value="1"/>
</dbReference>
<dbReference type="GO" id="GO:0006281">
    <property type="term" value="P:DNA repair"/>
    <property type="evidence" value="ECO:0007669"/>
    <property type="project" value="UniProtKB-ARBA"/>
</dbReference>
<evidence type="ECO:0000313" key="5">
    <source>
        <dbReference type="Proteomes" id="UP000499080"/>
    </source>
</evidence>
<protein>
    <submittedName>
        <fullName evidence="4">Uncharacterized protein</fullName>
    </submittedName>
</protein>
<dbReference type="InterPro" id="IPR019080">
    <property type="entry name" value="YqaJ_viral_recombinase"/>
</dbReference>
<gene>
    <name evidence="4" type="ORF">AVEN_98894_1</name>
</gene>
<organism evidence="4 5">
    <name type="scientific">Araneus ventricosus</name>
    <name type="common">Orbweaver spider</name>
    <name type="synonym">Epeira ventricosa</name>
    <dbReference type="NCBI Taxonomy" id="182803"/>
    <lineage>
        <taxon>Eukaryota</taxon>
        <taxon>Metazoa</taxon>
        <taxon>Ecdysozoa</taxon>
        <taxon>Arthropoda</taxon>
        <taxon>Chelicerata</taxon>
        <taxon>Arachnida</taxon>
        <taxon>Araneae</taxon>
        <taxon>Araneomorphae</taxon>
        <taxon>Entelegynae</taxon>
        <taxon>Araneoidea</taxon>
        <taxon>Araneidae</taxon>
        <taxon>Araneus</taxon>
    </lineage>
</organism>
<dbReference type="InterPro" id="IPR051703">
    <property type="entry name" value="NF-kappa-B_Signaling_Reg"/>
</dbReference>
<evidence type="ECO:0000259" key="2">
    <source>
        <dbReference type="Pfam" id="PF09588"/>
    </source>
</evidence>
<dbReference type="OrthoDB" id="6435142at2759"/>
<evidence type="ECO:0000256" key="1">
    <source>
        <dbReference type="SAM" id="MobiDB-lite"/>
    </source>
</evidence>
<feature type="domain" description="Mutator-like transposase" evidence="3">
    <location>
        <begin position="52"/>
        <end position="416"/>
    </location>
</feature>
<dbReference type="InterPro" id="IPR049012">
    <property type="entry name" value="Mutator_transp_dom"/>
</dbReference>
<feature type="region of interest" description="Disordered" evidence="1">
    <location>
        <begin position="838"/>
        <end position="866"/>
    </location>
</feature>
<dbReference type="InterPro" id="IPR011604">
    <property type="entry name" value="PDDEXK-like_dom_sf"/>
</dbReference>
<proteinExistence type="predicted"/>
<feature type="region of interest" description="Disordered" evidence="1">
    <location>
        <begin position="15"/>
        <end position="36"/>
    </location>
</feature>
<dbReference type="PANTHER" id="PTHR46609:SF8">
    <property type="entry name" value="YQAJ VIRAL RECOMBINASE DOMAIN-CONTAINING PROTEIN"/>
    <property type="match status" value="1"/>
</dbReference>
<sequence>MGRYGKSGRLNLSARRYKKGGNLPNRKRRKEEVKPYEVEKDVPKQNEIKLEGRRIINLSHFIRSLQELDSHSAIGCCFKDMHVIKETRYGLNSSLTFKCKLCNTERSVWTCIPPASENCDTEQIHHKVNTDAVNGIVNIGCGYTNLNTFLTISDVPPISQSMYEKEHKVISEAWEKLACLEMEEAAMREKELAVECGDVDKSGIPLVTVIVDGSWAKRSYRTNYSSLSGAAAIIGARTGKLLYLGMRNKYCATCAWSVRLSIPPKQHKCFKNWSGNSTAMESDIIVEGFCQSLKMYGIKFNRVIGDGDSNVYKMILDARPYDDLLVEKIECKNHLLRNFCNKLQELARSSKHGHVGLRKRIANNVLKLRTGITKAILYRKMSKDALPLKITNLRSDILNCPFHYFGDHTRCDEYFCKSKQDNSKNEVPVMKSSGLLYKMLEIFQVLSDCAKSLLCDFSTNRVENLNSLIAKFLGGKRINYSLKDAYNTRCNISAVHFNKSLPNYTFHKSLYKYSPSSHTKKYEERRCKAREAAAKRRNHLKLKKRLFVSKISNTQDNSYGSKAEKPDLDLNQYSEKYQEFIKNLALDDNEIKNLEIETRAQRDSAVWHFERRKRLTASYFGQVCHKMPHTSCKNLIKIILYSKIDTVHMKYGRLHESDAVKYISNELKIEVNSCGFFVKKEEPYLGATPDGLIGDDGILEIKCPSSCAKFTPEEAIKEKKFSFFKFDIKNNEIIVNKNNNYFFQVQGQLHVTNRKYCLFVLWTPLGVYSQRIERDIEFWNTKMAQKLKDFFYDCMMPELVDPRHTRSMEIRDPQSILNAQEKEKWLYISERNMAAPREKMLEISSEKRKRKKNGASRANESSELRQERHLAAFQRTATARACGTAEERCRRLAAYVQRIS</sequence>
<dbReference type="PANTHER" id="PTHR46609">
    <property type="entry name" value="EXONUCLEASE, PHAGE-TYPE/RECB, C-TERMINAL DOMAIN-CONTAINING PROTEIN"/>
    <property type="match status" value="1"/>
</dbReference>
<dbReference type="InterPro" id="IPR011335">
    <property type="entry name" value="Restrct_endonuc-II-like"/>
</dbReference>
<dbReference type="Pfam" id="PF20700">
    <property type="entry name" value="Mutator"/>
    <property type="match status" value="1"/>
</dbReference>
<evidence type="ECO:0000313" key="4">
    <source>
        <dbReference type="EMBL" id="GBM45050.1"/>
    </source>
</evidence>
<dbReference type="Pfam" id="PF09588">
    <property type="entry name" value="YqaJ"/>
    <property type="match status" value="1"/>
</dbReference>
<dbReference type="EMBL" id="BGPR01001087">
    <property type="protein sequence ID" value="GBM45050.1"/>
    <property type="molecule type" value="Genomic_DNA"/>
</dbReference>
<dbReference type="Proteomes" id="UP000499080">
    <property type="component" value="Unassembled WGS sequence"/>
</dbReference>
<comment type="caution">
    <text evidence="4">The sequence shown here is derived from an EMBL/GenBank/DDBJ whole genome shotgun (WGS) entry which is preliminary data.</text>
</comment>
<reference evidence="4 5" key="1">
    <citation type="journal article" date="2019" name="Sci. Rep.">
        <title>Orb-weaving spider Araneus ventricosus genome elucidates the spidroin gene catalogue.</title>
        <authorList>
            <person name="Kono N."/>
            <person name="Nakamura H."/>
            <person name="Ohtoshi R."/>
            <person name="Moran D.A.P."/>
            <person name="Shinohara A."/>
            <person name="Yoshida Y."/>
            <person name="Fujiwara M."/>
            <person name="Mori M."/>
            <person name="Tomita M."/>
            <person name="Arakawa K."/>
        </authorList>
    </citation>
    <scope>NUCLEOTIDE SEQUENCE [LARGE SCALE GENOMIC DNA]</scope>
</reference>
<feature type="compositionally biased region" description="Basic residues" evidence="1">
    <location>
        <begin position="15"/>
        <end position="29"/>
    </location>
</feature>
<evidence type="ECO:0000259" key="3">
    <source>
        <dbReference type="Pfam" id="PF20700"/>
    </source>
</evidence>
<name>A0A4Y2FU52_ARAVE</name>
<keyword evidence="5" id="KW-1185">Reference proteome</keyword>
<feature type="domain" description="YqaJ viral recombinase" evidence="2">
    <location>
        <begin position="607"/>
        <end position="754"/>
    </location>
</feature>
<dbReference type="CDD" id="cd22343">
    <property type="entry name" value="PDDEXK_lambda_exonuclease-like"/>
    <property type="match status" value="1"/>
</dbReference>
<accession>A0A4Y2FU52</accession>
<dbReference type="AlphaFoldDB" id="A0A4Y2FU52"/>